<feature type="repeat" description="WD" evidence="4">
    <location>
        <begin position="232"/>
        <end position="274"/>
    </location>
</feature>
<dbReference type="Gene3D" id="2.130.10.10">
    <property type="entry name" value="YVTN repeat-like/Quinoprotein amine dehydrogenase"/>
    <property type="match status" value="1"/>
</dbReference>
<dbReference type="PROSITE" id="PS50082">
    <property type="entry name" value="WD_REPEATS_2"/>
    <property type="match status" value="1"/>
</dbReference>
<evidence type="ECO:0000256" key="2">
    <source>
        <dbReference type="ARBA" id="ARBA00022574"/>
    </source>
</evidence>
<dbReference type="InterPro" id="IPR019775">
    <property type="entry name" value="WD40_repeat_CS"/>
</dbReference>
<dbReference type="InterPro" id="IPR059104">
    <property type="entry name" value="Beta-prop_EIPR1-like"/>
</dbReference>
<gene>
    <name evidence="6" type="ORF">FGO68_gene3339</name>
</gene>
<dbReference type="PANTHER" id="PTHR14205:SF15">
    <property type="entry name" value="EARP AND GARP COMPLEX-INTERACTING PROTEIN 1"/>
    <property type="match status" value="1"/>
</dbReference>
<evidence type="ECO:0000313" key="6">
    <source>
        <dbReference type="EMBL" id="TNV78390.1"/>
    </source>
</evidence>
<comment type="similarity">
    <text evidence="1">Belongs to the WD repeat EIPR1 family.</text>
</comment>
<reference evidence="6" key="1">
    <citation type="submission" date="2019-06" db="EMBL/GenBank/DDBJ databases">
        <authorList>
            <person name="Zheng W."/>
        </authorList>
    </citation>
    <scope>NUCLEOTIDE SEQUENCE</scope>
    <source>
        <strain evidence="6">QDHG01</strain>
    </source>
</reference>
<evidence type="ECO:0000256" key="4">
    <source>
        <dbReference type="PROSITE-ProRule" id="PRU00221"/>
    </source>
</evidence>
<comment type="caution">
    <text evidence="6">The sequence shown here is derived from an EMBL/GenBank/DDBJ whole genome shotgun (WGS) entry which is preliminary data.</text>
</comment>
<dbReference type="EMBL" id="RRYP01010432">
    <property type="protein sequence ID" value="TNV78390.1"/>
    <property type="molecule type" value="Genomic_DNA"/>
</dbReference>
<dbReference type="InterPro" id="IPR036322">
    <property type="entry name" value="WD40_repeat_dom_sf"/>
</dbReference>
<feature type="domain" description="EIPR1-like beta-propeller" evidence="5">
    <location>
        <begin position="20"/>
        <end position="308"/>
    </location>
</feature>
<keyword evidence="2 4" id="KW-0853">WD repeat</keyword>
<protein>
    <recommendedName>
        <fullName evidence="5">EIPR1-like beta-propeller domain-containing protein</fullName>
    </recommendedName>
</protein>
<dbReference type="SMART" id="SM00320">
    <property type="entry name" value="WD40"/>
    <property type="match status" value="4"/>
</dbReference>
<evidence type="ECO:0000259" key="5">
    <source>
        <dbReference type="Pfam" id="PF23609"/>
    </source>
</evidence>
<sequence length="418" mass="46912">MMRGGGGANNVYSLPENLFSRAMCAITCEQETHKFLLATNAIKRENEVHLINYSEDSNRIDQEQVYSIEGQGVWSISSSPYDKGVFVCGIAGHAESGSEQNYVGIFHMDEESEQPASKEFDKKPLKPTLELVGEHSSHVHSIVWEDSEHNEGFTPKELISADSDKVVIWDLKAGKSKAKVDASLLSKQEFSECTVVKRDPHHSNLLCIGVNNGFYQVDLRDKAGLQASLRQDVAHSDLIMDLDYNPNKLNTIATCGQDSALRFWDLRKADRCQLEFEENSHWINKVKYNKFHDQLLLTGCSSTFISLYRASSVSQMPLSHVPLADLNSSSTFIMTTMTIQDGMGLETERILTTNRGGDHNQASTDDAQDKVIQRYELEDSVQIVEWSAADPWIFAGVSYNGTFFLNHVPSKEKYKILL</sequence>
<dbReference type="InterPro" id="IPR015943">
    <property type="entry name" value="WD40/YVTN_repeat-like_dom_sf"/>
</dbReference>
<keyword evidence="3" id="KW-0677">Repeat</keyword>
<dbReference type="PROSITE" id="PS50294">
    <property type="entry name" value="WD_REPEATS_REGION"/>
    <property type="match status" value="1"/>
</dbReference>
<accession>A0A8J8NPV9</accession>
<dbReference type="SUPFAM" id="SSF50978">
    <property type="entry name" value="WD40 repeat-like"/>
    <property type="match status" value="1"/>
</dbReference>
<evidence type="ECO:0000256" key="3">
    <source>
        <dbReference type="ARBA" id="ARBA00022737"/>
    </source>
</evidence>
<organism evidence="6 7">
    <name type="scientific">Halteria grandinella</name>
    <dbReference type="NCBI Taxonomy" id="5974"/>
    <lineage>
        <taxon>Eukaryota</taxon>
        <taxon>Sar</taxon>
        <taxon>Alveolata</taxon>
        <taxon>Ciliophora</taxon>
        <taxon>Intramacronucleata</taxon>
        <taxon>Spirotrichea</taxon>
        <taxon>Stichotrichia</taxon>
        <taxon>Sporadotrichida</taxon>
        <taxon>Halteriidae</taxon>
        <taxon>Halteria</taxon>
    </lineage>
</organism>
<dbReference type="PROSITE" id="PS00678">
    <property type="entry name" value="WD_REPEATS_1"/>
    <property type="match status" value="1"/>
</dbReference>
<dbReference type="Pfam" id="PF23609">
    <property type="entry name" value="Beta-prop_EIPR1"/>
    <property type="match status" value="1"/>
</dbReference>
<evidence type="ECO:0000256" key="1">
    <source>
        <dbReference type="ARBA" id="ARBA00005672"/>
    </source>
</evidence>
<proteinExistence type="inferred from homology"/>
<dbReference type="AlphaFoldDB" id="A0A8J8NPV9"/>
<dbReference type="OrthoDB" id="427795at2759"/>
<name>A0A8J8NPV9_HALGN</name>
<dbReference type="Proteomes" id="UP000785679">
    <property type="component" value="Unassembled WGS sequence"/>
</dbReference>
<dbReference type="InterPro" id="IPR001680">
    <property type="entry name" value="WD40_rpt"/>
</dbReference>
<dbReference type="GO" id="GO:0016567">
    <property type="term" value="P:protein ubiquitination"/>
    <property type="evidence" value="ECO:0007669"/>
    <property type="project" value="TreeGrafter"/>
</dbReference>
<dbReference type="PANTHER" id="PTHR14205">
    <property type="entry name" value="WD-REPEAT PROTEIN"/>
    <property type="match status" value="1"/>
</dbReference>
<evidence type="ECO:0000313" key="7">
    <source>
        <dbReference type="Proteomes" id="UP000785679"/>
    </source>
</evidence>
<keyword evidence="7" id="KW-1185">Reference proteome</keyword>
<dbReference type="InterPro" id="IPR040323">
    <property type="entry name" value="EIPR1"/>
</dbReference>